<feature type="domain" description="Protein kinase" evidence="3">
    <location>
        <begin position="14"/>
        <end position="281"/>
    </location>
</feature>
<organism evidence="4 5">
    <name type="scientific">Paramecium tetraurelia</name>
    <dbReference type="NCBI Taxonomy" id="5888"/>
    <lineage>
        <taxon>Eukaryota</taxon>
        <taxon>Sar</taxon>
        <taxon>Alveolata</taxon>
        <taxon>Ciliophora</taxon>
        <taxon>Intramacronucleata</taxon>
        <taxon>Oligohymenophorea</taxon>
        <taxon>Peniculida</taxon>
        <taxon>Parameciidae</taxon>
        <taxon>Paramecium</taxon>
    </lineage>
</organism>
<dbReference type="KEGG" id="ptm:GSPATT00033106001"/>
<dbReference type="eggNOG" id="KOG1163">
    <property type="taxonomic scope" value="Eukaryota"/>
</dbReference>
<dbReference type="GO" id="GO:0004674">
    <property type="term" value="F:protein serine/threonine kinase activity"/>
    <property type="evidence" value="ECO:0000318"/>
    <property type="project" value="GO_Central"/>
</dbReference>
<dbReference type="GO" id="GO:0007165">
    <property type="term" value="P:signal transduction"/>
    <property type="evidence" value="ECO:0000318"/>
    <property type="project" value="GO_Central"/>
</dbReference>
<reference evidence="4 5" key="1">
    <citation type="journal article" date="2006" name="Nature">
        <title>Global trends of whole-genome duplications revealed by the ciliate Paramecium tetraurelia.</title>
        <authorList>
            <consortium name="Genoscope"/>
            <person name="Aury J.-M."/>
            <person name="Jaillon O."/>
            <person name="Duret L."/>
            <person name="Noel B."/>
            <person name="Jubin C."/>
            <person name="Porcel B.M."/>
            <person name="Segurens B."/>
            <person name="Daubin V."/>
            <person name="Anthouard V."/>
            <person name="Aiach N."/>
            <person name="Arnaiz O."/>
            <person name="Billaut A."/>
            <person name="Beisson J."/>
            <person name="Blanc I."/>
            <person name="Bouhouche K."/>
            <person name="Camara F."/>
            <person name="Duharcourt S."/>
            <person name="Guigo R."/>
            <person name="Gogendeau D."/>
            <person name="Katinka M."/>
            <person name="Keller A.-M."/>
            <person name="Kissmehl R."/>
            <person name="Klotz C."/>
            <person name="Koll F."/>
            <person name="Le Moue A."/>
            <person name="Lepere C."/>
            <person name="Malinsky S."/>
            <person name="Nowacki M."/>
            <person name="Nowak J.K."/>
            <person name="Plattner H."/>
            <person name="Poulain J."/>
            <person name="Ruiz F."/>
            <person name="Serrano V."/>
            <person name="Zagulski M."/>
            <person name="Dessen P."/>
            <person name="Betermier M."/>
            <person name="Weissenbach J."/>
            <person name="Scarpelli C."/>
            <person name="Schachter V."/>
            <person name="Sperling L."/>
            <person name="Meyer E."/>
            <person name="Cohen J."/>
            <person name="Wincker P."/>
        </authorList>
    </citation>
    <scope>NUCLEOTIDE SEQUENCE [LARGE SCALE GENOMIC DNA]</scope>
    <source>
        <strain evidence="4 5">Stock d4-2</strain>
    </source>
</reference>
<dbReference type="Proteomes" id="UP000000600">
    <property type="component" value="Unassembled WGS sequence"/>
</dbReference>
<gene>
    <name evidence="4" type="ORF">GSPATT00033106001</name>
</gene>
<dbReference type="OMA" id="QIMITNM"/>
<dbReference type="PANTHER" id="PTHR11909">
    <property type="entry name" value="CASEIN KINASE-RELATED"/>
    <property type="match status" value="1"/>
</dbReference>
<name>A0BXI6_PARTE</name>
<dbReference type="InterPro" id="IPR050235">
    <property type="entry name" value="CK1_Ser-Thr_kinase"/>
</dbReference>
<keyword evidence="5" id="KW-1185">Reference proteome</keyword>
<evidence type="ECO:0000259" key="3">
    <source>
        <dbReference type="PROSITE" id="PS50011"/>
    </source>
</evidence>
<dbReference type="GeneID" id="5016435"/>
<dbReference type="Gene3D" id="1.10.510.10">
    <property type="entry name" value="Transferase(Phosphotransferase) domain 1"/>
    <property type="match status" value="1"/>
</dbReference>
<dbReference type="GO" id="GO:0006897">
    <property type="term" value="P:endocytosis"/>
    <property type="evidence" value="ECO:0000318"/>
    <property type="project" value="GO_Central"/>
</dbReference>
<dbReference type="GO" id="GO:0005524">
    <property type="term" value="F:ATP binding"/>
    <property type="evidence" value="ECO:0007669"/>
    <property type="project" value="InterPro"/>
</dbReference>
<dbReference type="SUPFAM" id="SSF56112">
    <property type="entry name" value="Protein kinase-like (PK-like)"/>
    <property type="match status" value="1"/>
</dbReference>
<dbReference type="InParanoid" id="A0BXI6"/>
<dbReference type="AlphaFoldDB" id="A0BXI6"/>
<sequence length="443" mass="52137">MSDIQQGQIVANLYKVLKLLSQGSFGKVYLGRNLQTRENVAIKVEKQQIEVHLLEIFQIDILIELQGVQGVPELIWFGEQNGLQIMITNMLGFDLMHFLKKHKKFTMDCVYNIAYQMLEILEKSHELNIIHRDLKPENILGRVNSNQIHLIDFGIAKDLTKKSKFTNQKIPFIGTSRYASISAHFGEEQSRKDDLEALGYVLIYLIKQELPWMKCEKIQENRLMKIGQLKKNIPLEKLCEGCPSQILNYMKQIQNLTSQQIPNYRKLKGLFENNPLHIKWFIFDWYKGHYKNYKTKQEWKVNQQQNKKYDSAQQIQIQSSIEKTPSKASRINRSTTMNGNSNPSSQLNSMESYNKRRSIKSTDSIYVDFVNSDSYFLSKKTYSKDKTANHFSEVDEFMPLRDQLQLMQLENQDLEVKHKLLHYRSVNFNFKNPIQRYLQFQIN</sequence>
<dbReference type="PROSITE" id="PS50011">
    <property type="entry name" value="PROTEIN_KINASE_DOM"/>
    <property type="match status" value="1"/>
</dbReference>
<dbReference type="Pfam" id="PF00069">
    <property type="entry name" value="Pkinase"/>
    <property type="match status" value="1"/>
</dbReference>
<dbReference type="SMART" id="SM00220">
    <property type="entry name" value="S_TKc"/>
    <property type="match status" value="1"/>
</dbReference>
<evidence type="ECO:0000313" key="4">
    <source>
        <dbReference type="EMBL" id="CAK63253.1"/>
    </source>
</evidence>
<dbReference type="EMBL" id="CT868024">
    <property type="protein sequence ID" value="CAK63253.1"/>
    <property type="molecule type" value="Genomic_DNA"/>
</dbReference>
<proteinExistence type="predicted"/>
<dbReference type="STRING" id="5888.A0BXI6"/>
<dbReference type="OrthoDB" id="248495at2759"/>
<feature type="region of interest" description="Disordered" evidence="2">
    <location>
        <begin position="320"/>
        <end position="351"/>
    </location>
</feature>
<dbReference type="InterPro" id="IPR000719">
    <property type="entry name" value="Prot_kinase_dom"/>
</dbReference>
<protein>
    <recommendedName>
        <fullName evidence="1">Casein kinase I</fullName>
    </recommendedName>
</protein>
<dbReference type="GO" id="GO:0005634">
    <property type="term" value="C:nucleus"/>
    <property type="evidence" value="ECO:0000318"/>
    <property type="project" value="GO_Central"/>
</dbReference>
<evidence type="ECO:0000313" key="5">
    <source>
        <dbReference type="Proteomes" id="UP000000600"/>
    </source>
</evidence>
<dbReference type="RefSeq" id="XP_001430651.1">
    <property type="nucleotide sequence ID" value="XM_001430614.1"/>
</dbReference>
<accession>A0BXI6</accession>
<evidence type="ECO:0000256" key="1">
    <source>
        <dbReference type="ARBA" id="ARBA00023860"/>
    </source>
</evidence>
<feature type="compositionally biased region" description="Polar residues" evidence="2">
    <location>
        <begin position="322"/>
        <end position="351"/>
    </location>
</feature>
<dbReference type="HOGENOM" id="CLU_019279_2_7_1"/>
<evidence type="ECO:0000256" key="2">
    <source>
        <dbReference type="SAM" id="MobiDB-lite"/>
    </source>
</evidence>
<dbReference type="InterPro" id="IPR011009">
    <property type="entry name" value="Kinase-like_dom_sf"/>
</dbReference>
<dbReference type="GO" id="GO:0005737">
    <property type="term" value="C:cytoplasm"/>
    <property type="evidence" value="ECO:0000318"/>
    <property type="project" value="GO_Central"/>
</dbReference>